<evidence type="ECO:0000313" key="2">
    <source>
        <dbReference type="EMBL" id="KAH0740429.1"/>
    </source>
</evidence>
<proteinExistence type="predicted"/>
<dbReference type="Pfam" id="PF14244">
    <property type="entry name" value="Retrotran_gag_3"/>
    <property type="match status" value="1"/>
</dbReference>
<dbReference type="EMBL" id="JAIVGD010000026">
    <property type="protein sequence ID" value="KAH0740429.1"/>
    <property type="molecule type" value="Genomic_DNA"/>
</dbReference>
<protein>
    <recommendedName>
        <fullName evidence="1">Retrotransposon Copia-like N-terminal domain-containing protein</fullName>
    </recommendedName>
</protein>
<organism evidence="2 3">
    <name type="scientific">Solanum tuberosum</name>
    <name type="common">Potato</name>
    <dbReference type="NCBI Taxonomy" id="4113"/>
    <lineage>
        <taxon>Eukaryota</taxon>
        <taxon>Viridiplantae</taxon>
        <taxon>Streptophyta</taxon>
        <taxon>Embryophyta</taxon>
        <taxon>Tracheophyta</taxon>
        <taxon>Spermatophyta</taxon>
        <taxon>Magnoliopsida</taxon>
        <taxon>eudicotyledons</taxon>
        <taxon>Gunneridae</taxon>
        <taxon>Pentapetalae</taxon>
        <taxon>asterids</taxon>
        <taxon>lamiids</taxon>
        <taxon>Solanales</taxon>
        <taxon>Solanaceae</taxon>
        <taxon>Solanoideae</taxon>
        <taxon>Solaneae</taxon>
        <taxon>Solanum</taxon>
    </lineage>
</organism>
<keyword evidence="3" id="KW-1185">Reference proteome</keyword>
<feature type="domain" description="Retrotransposon Copia-like N-terminal" evidence="1">
    <location>
        <begin position="33"/>
        <end position="66"/>
    </location>
</feature>
<dbReference type="InterPro" id="IPR029472">
    <property type="entry name" value="Copia-like_N"/>
</dbReference>
<name>A0ABQ7U1H2_SOLTU</name>
<dbReference type="Proteomes" id="UP000826656">
    <property type="component" value="Unassembled WGS sequence"/>
</dbReference>
<evidence type="ECO:0000313" key="3">
    <source>
        <dbReference type="Proteomes" id="UP000826656"/>
    </source>
</evidence>
<evidence type="ECO:0000259" key="1">
    <source>
        <dbReference type="Pfam" id="PF14244"/>
    </source>
</evidence>
<sequence>MVDIQADLTSSSSHLLADSISVRMDFSSPFYLHPSEIAGSYLLPAVFDGGGYRSWRKVILRTLSIRQDRIHQWSTGAT</sequence>
<gene>
    <name evidence="2" type="ORF">KY290_033472</name>
</gene>
<reference evidence="2 3" key="1">
    <citation type="journal article" date="2021" name="bioRxiv">
        <title>Chromosome-scale and haplotype-resolved genome assembly of a tetraploid potato cultivar.</title>
        <authorList>
            <person name="Sun H."/>
            <person name="Jiao W.-B."/>
            <person name="Krause K."/>
            <person name="Campoy J.A."/>
            <person name="Goel M."/>
            <person name="Folz-Donahue K."/>
            <person name="Kukat C."/>
            <person name="Huettel B."/>
            <person name="Schneeberger K."/>
        </authorList>
    </citation>
    <scope>NUCLEOTIDE SEQUENCE [LARGE SCALE GENOMIC DNA]</scope>
    <source>
        <strain evidence="2">SolTubOtavaFocal</strain>
        <tissue evidence="2">Leaves</tissue>
    </source>
</reference>
<accession>A0ABQ7U1H2</accession>
<comment type="caution">
    <text evidence="2">The sequence shown here is derived from an EMBL/GenBank/DDBJ whole genome shotgun (WGS) entry which is preliminary data.</text>
</comment>